<accession>A0ACD5W202</accession>
<keyword evidence="2" id="KW-1185">Reference proteome</keyword>
<protein>
    <submittedName>
        <fullName evidence="1">Uncharacterized protein</fullName>
    </submittedName>
</protein>
<name>A0ACD5W202_AVESA</name>
<dbReference type="EnsemblPlants" id="AVESA.00010b.r2.3DG0543550.1">
    <property type="protein sequence ID" value="AVESA.00010b.r2.3DG0543550.1.CDS"/>
    <property type="gene ID" value="AVESA.00010b.r2.3DG0543550"/>
</dbReference>
<evidence type="ECO:0000313" key="2">
    <source>
        <dbReference type="Proteomes" id="UP001732700"/>
    </source>
</evidence>
<organism evidence="1 2">
    <name type="scientific">Avena sativa</name>
    <name type="common">Oat</name>
    <dbReference type="NCBI Taxonomy" id="4498"/>
    <lineage>
        <taxon>Eukaryota</taxon>
        <taxon>Viridiplantae</taxon>
        <taxon>Streptophyta</taxon>
        <taxon>Embryophyta</taxon>
        <taxon>Tracheophyta</taxon>
        <taxon>Spermatophyta</taxon>
        <taxon>Magnoliopsida</taxon>
        <taxon>Liliopsida</taxon>
        <taxon>Poales</taxon>
        <taxon>Poaceae</taxon>
        <taxon>BOP clade</taxon>
        <taxon>Pooideae</taxon>
        <taxon>Poodae</taxon>
        <taxon>Poeae</taxon>
        <taxon>Poeae Chloroplast Group 1 (Aveneae type)</taxon>
        <taxon>Aveninae</taxon>
        <taxon>Avena</taxon>
    </lineage>
</organism>
<dbReference type="Proteomes" id="UP001732700">
    <property type="component" value="Chromosome 3D"/>
</dbReference>
<reference evidence="1" key="2">
    <citation type="submission" date="2025-09" db="UniProtKB">
        <authorList>
            <consortium name="EnsemblPlants"/>
        </authorList>
    </citation>
    <scope>IDENTIFICATION</scope>
</reference>
<proteinExistence type="predicted"/>
<sequence>MEGLSLTSNEFSGRIPSEIGRLCPYYLELAENYFVAGDAKDWEFMTFLTNCSRLMSIDLSINRLGGILPSSIANLSTTTQMISLFRNNFTGRIPPGIGNLPRLTSLMLQKNLLIGTIPSEIGRLQQLQTLGLSENSLSGPIPSSLGNLTLLQKLHLGNNRLQGTIPVSLGGLKGLTLLYLASNSLTGPVPREIFGLSSLAIALELSSNQLSGSLPPEVGSLKNLQYLGLSLNNFSGELPEEIGNCEIMETLAMDSNFFSGSIPPSFGNLKGLQGLNLTSNNLSGPIPDELGQISVLEELCLAWNNLSGGIPALLGNLSSLVKLDLSHNRLDGPVPTNGVFANMSALYVAGNNGLCGGMPEFRLRPCPATARHVKHRRPQRLLLQILIPVGLVSLLIALALYTFSSKTRSTSKNQAEASFLDNYPRVSYAELAKATGGFPPSNLIGEGKYGSVYRGILPQTSKDSGSEELDVAVKVFQLHQSGSSKSFLAECDALRRVRHRNVVGILTCCSSIDHRGDEFKALVFKFMPRYSLDRWLHHEGFDRLSLIQRLNIAVDVASALCYFHNDCQPPVVHCDLKPSNILLDEEFTARVGDFGLAKVVPDLALAAPPDGSGENSASSLGIRGTVGYVAPEYGVGGEVSTSGDVYSFGIVLLEMIIGKAPTDEMFRDGLSLHSFAAAALLENLLRAVDPVLLPRQSVEVSGCLSAVVGIGVSCSKQLLSDRMSIASAAAELRALKDAYLSSVH</sequence>
<reference evidence="1" key="1">
    <citation type="submission" date="2021-05" db="EMBL/GenBank/DDBJ databases">
        <authorList>
            <person name="Scholz U."/>
            <person name="Mascher M."/>
            <person name="Fiebig A."/>
        </authorList>
    </citation>
    <scope>NUCLEOTIDE SEQUENCE [LARGE SCALE GENOMIC DNA]</scope>
</reference>
<evidence type="ECO:0000313" key="1">
    <source>
        <dbReference type="EnsemblPlants" id="AVESA.00010b.r2.3DG0543550.1.CDS"/>
    </source>
</evidence>